<dbReference type="PANTHER" id="PTHR15317:SF1">
    <property type="entry name" value="T-CELL SURFACE PROTEIN TACTILE"/>
    <property type="match status" value="1"/>
</dbReference>
<reference evidence="5 6" key="1">
    <citation type="submission" date="2021-06" db="EMBL/GenBank/DDBJ databases">
        <title>Chromosome-level genome assembly of the red-tail catfish (Hemibagrus wyckioides).</title>
        <authorList>
            <person name="Shao F."/>
        </authorList>
    </citation>
    <scope>NUCLEOTIDE SEQUENCE [LARGE SCALE GENOMIC DNA]</scope>
    <source>
        <strain evidence="5">EC202008001</strain>
        <tissue evidence="5">Blood</tissue>
    </source>
</reference>
<name>A0A9D3NJH0_9TELE</name>
<keyword evidence="2" id="KW-0812">Transmembrane</keyword>
<evidence type="ECO:0000256" key="2">
    <source>
        <dbReference type="SAM" id="Phobius"/>
    </source>
</evidence>
<dbReference type="SMART" id="SM00408">
    <property type="entry name" value="IGc2"/>
    <property type="match status" value="3"/>
</dbReference>
<feature type="transmembrane region" description="Helical" evidence="2">
    <location>
        <begin position="598"/>
        <end position="616"/>
    </location>
</feature>
<evidence type="ECO:0000313" key="5">
    <source>
        <dbReference type="EMBL" id="KAG7322393.1"/>
    </source>
</evidence>
<feature type="chain" id="PRO_5039413822" description="Ig-like domain-containing protein" evidence="3">
    <location>
        <begin position="25"/>
        <end position="655"/>
    </location>
</feature>
<comment type="caution">
    <text evidence="5">The sequence shown here is derived from an EMBL/GenBank/DDBJ whole genome shotgun (WGS) entry which is preliminary data.</text>
</comment>
<dbReference type="InterPro" id="IPR007110">
    <property type="entry name" value="Ig-like_dom"/>
</dbReference>
<proteinExistence type="predicted"/>
<feature type="region of interest" description="Disordered" evidence="1">
    <location>
        <begin position="494"/>
        <end position="513"/>
    </location>
</feature>
<dbReference type="AlphaFoldDB" id="A0A9D3NJH0"/>
<dbReference type="Pfam" id="PF13895">
    <property type="entry name" value="Ig_2"/>
    <property type="match status" value="1"/>
</dbReference>
<dbReference type="Proteomes" id="UP000824219">
    <property type="component" value="Linkage Group LG16"/>
</dbReference>
<feature type="domain" description="Ig-like" evidence="4">
    <location>
        <begin position="166"/>
        <end position="279"/>
    </location>
</feature>
<keyword evidence="2" id="KW-0472">Membrane</keyword>
<dbReference type="GO" id="GO:0006954">
    <property type="term" value="P:inflammatory response"/>
    <property type="evidence" value="ECO:0007669"/>
    <property type="project" value="TreeGrafter"/>
</dbReference>
<gene>
    <name evidence="5" type="ORF">KOW79_013739</name>
</gene>
<dbReference type="SMART" id="SM00409">
    <property type="entry name" value="IG"/>
    <property type="match status" value="4"/>
</dbReference>
<dbReference type="OrthoDB" id="10012075at2759"/>
<sequence>MASVTANKATSLLIFISIFQGTLCQTAFIEHKTEVNAAVGQNISLPCILSNKRSKIIQLQWHKEGNQGEQKLVVFNPVFSTLYFVDVTLELVNDTNTAELRGSILHLQEATEQDSGVYVCDITSFPKGSLKNFTKVQVTVMASVMANKATSLLIFISILQGTLCQTAFIEHKTEVNAAVGQNISLPCILSNKRSKIIQLQWHKERNQGEQKLVVFNPVFSTLYFADVTLELVNDTNTAELRGSILHLQEATEQDSGVYVCDITSFPDGSIKNFTKVQVTVPKVSVKVTPTNRTVIEGDTVSVTCVCDPSPDKYMLSSSLSQSIMESRDGKFIIQNVTRHMSDLICQPLWSSSNQRLQHLNATVHLTVDFLDNIECSSESQIQVETGTNLTITCEAKSSKSLQFVWMKHNMTVSSSPSIKLWSVSPDQSGIYTLIVHTGNPRLHRLKVFTVTVMNRTHTEHRCSTMTTETTPQISSTTITTPELNVTTATLQTEYNSSTTDRTSTEEVTYISTSTPSTGNVTVVHTTTHTGVKSSATTFTHTSREDRTLSEICCTSSPESASRELTYGPSSTSDSLSKATVRNNTLGFTKQDGSTSKSHAVFIIPFLLLLAVIGFLYRQYLIQKRLDMPPPFKPPPPPVKYTSARNNDIPVTDILV</sequence>
<evidence type="ECO:0000256" key="3">
    <source>
        <dbReference type="SAM" id="SignalP"/>
    </source>
</evidence>
<keyword evidence="6" id="KW-1185">Reference proteome</keyword>
<evidence type="ECO:0000313" key="6">
    <source>
        <dbReference type="Proteomes" id="UP000824219"/>
    </source>
</evidence>
<dbReference type="InterPro" id="IPR003598">
    <property type="entry name" value="Ig_sub2"/>
</dbReference>
<dbReference type="InterPro" id="IPR042381">
    <property type="entry name" value="CD96"/>
</dbReference>
<dbReference type="InterPro" id="IPR003599">
    <property type="entry name" value="Ig_sub"/>
</dbReference>
<dbReference type="SUPFAM" id="SSF48726">
    <property type="entry name" value="Immunoglobulin"/>
    <property type="match status" value="3"/>
</dbReference>
<evidence type="ECO:0000256" key="1">
    <source>
        <dbReference type="SAM" id="MobiDB-lite"/>
    </source>
</evidence>
<keyword evidence="3" id="KW-0732">Signal</keyword>
<feature type="domain" description="Ig-like" evidence="4">
    <location>
        <begin position="26"/>
        <end position="139"/>
    </location>
</feature>
<feature type="domain" description="Ig-like" evidence="4">
    <location>
        <begin position="371"/>
        <end position="449"/>
    </location>
</feature>
<organism evidence="5 6">
    <name type="scientific">Hemibagrus wyckioides</name>
    <dbReference type="NCBI Taxonomy" id="337641"/>
    <lineage>
        <taxon>Eukaryota</taxon>
        <taxon>Metazoa</taxon>
        <taxon>Chordata</taxon>
        <taxon>Craniata</taxon>
        <taxon>Vertebrata</taxon>
        <taxon>Euteleostomi</taxon>
        <taxon>Actinopterygii</taxon>
        <taxon>Neopterygii</taxon>
        <taxon>Teleostei</taxon>
        <taxon>Ostariophysi</taxon>
        <taxon>Siluriformes</taxon>
        <taxon>Bagridae</taxon>
        <taxon>Hemibagrus</taxon>
    </lineage>
</organism>
<dbReference type="Pfam" id="PF07686">
    <property type="entry name" value="V-set"/>
    <property type="match status" value="2"/>
</dbReference>
<dbReference type="EMBL" id="JAHKSW010000016">
    <property type="protein sequence ID" value="KAG7322393.1"/>
    <property type="molecule type" value="Genomic_DNA"/>
</dbReference>
<dbReference type="PANTHER" id="PTHR15317">
    <property type="entry name" value="T-CELL SURFACE PROTEIN TACTILE"/>
    <property type="match status" value="1"/>
</dbReference>
<accession>A0A9D3NJH0</accession>
<dbReference type="InterPro" id="IPR013106">
    <property type="entry name" value="Ig_V-set"/>
</dbReference>
<keyword evidence="2" id="KW-1133">Transmembrane helix</keyword>
<dbReference type="Gene3D" id="2.60.40.10">
    <property type="entry name" value="Immunoglobulins"/>
    <property type="match status" value="4"/>
</dbReference>
<feature type="signal peptide" evidence="3">
    <location>
        <begin position="1"/>
        <end position="24"/>
    </location>
</feature>
<dbReference type="PROSITE" id="PS50835">
    <property type="entry name" value="IG_LIKE"/>
    <property type="match status" value="3"/>
</dbReference>
<protein>
    <recommendedName>
        <fullName evidence="4">Ig-like domain-containing protein</fullName>
    </recommendedName>
</protein>
<dbReference type="InterPro" id="IPR036179">
    <property type="entry name" value="Ig-like_dom_sf"/>
</dbReference>
<evidence type="ECO:0000259" key="4">
    <source>
        <dbReference type="PROSITE" id="PS50835"/>
    </source>
</evidence>
<dbReference type="InterPro" id="IPR013783">
    <property type="entry name" value="Ig-like_fold"/>
</dbReference>
<dbReference type="GO" id="GO:0007160">
    <property type="term" value="P:cell-matrix adhesion"/>
    <property type="evidence" value="ECO:0007669"/>
    <property type="project" value="TreeGrafter"/>
</dbReference>